<keyword evidence="4 10" id="KW-0547">Nucleotide-binding</keyword>
<evidence type="ECO:0000313" key="16">
    <source>
        <dbReference type="Proteomes" id="UP000234778"/>
    </source>
</evidence>
<dbReference type="InterPro" id="IPR035911">
    <property type="entry name" value="MurE/MurF_N"/>
</dbReference>
<keyword evidence="9 10" id="KW-0961">Cell wall biogenesis/degradation</keyword>
<dbReference type="InterPro" id="IPR013221">
    <property type="entry name" value="Mur_ligase_cen"/>
</dbReference>
<keyword evidence="8 10" id="KW-0131">Cell cycle</keyword>
<accession>A0A2I1KTL1</accession>
<keyword evidence="7 10" id="KW-0573">Peptidoglycan synthesis</keyword>
<name>A0A2I1KTL1_9ACTO</name>
<evidence type="ECO:0000256" key="10">
    <source>
        <dbReference type="HAMAP-Rule" id="MF_02019"/>
    </source>
</evidence>
<organism evidence="15 16">
    <name type="scientific">Actinomyces urogenitalis</name>
    <dbReference type="NCBI Taxonomy" id="103621"/>
    <lineage>
        <taxon>Bacteria</taxon>
        <taxon>Bacillati</taxon>
        <taxon>Actinomycetota</taxon>
        <taxon>Actinomycetes</taxon>
        <taxon>Actinomycetales</taxon>
        <taxon>Actinomycetaceae</taxon>
        <taxon>Actinomyces</taxon>
    </lineage>
</organism>
<gene>
    <name evidence="10" type="primary">murF</name>
    <name evidence="15" type="ORF">CYJ26_04490</name>
</gene>
<dbReference type="InterPro" id="IPR051046">
    <property type="entry name" value="MurCDEF_CellWall_CoF430Synth"/>
</dbReference>
<keyword evidence="1 10" id="KW-0963">Cytoplasm</keyword>
<dbReference type="InterPro" id="IPR036565">
    <property type="entry name" value="Mur-like_cat_sf"/>
</dbReference>
<dbReference type="AlphaFoldDB" id="A0A2I1KTL1"/>
<dbReference type="UniPathway" id="UPA00219"/>
<keyword evidence="5 10" id="KW-0067">ATP-binding</keyword>
<comment type="pathway">
    <text evidence="10 11">Cell wall biogenesis; peptidoglycan biosynthesis.</text>
</comment>
<dbReference type="SUPFAM" id="SSF63418">
    <property type="entry name" value="MurE/MurF N-terminal domain"/>
    <property type="match status" value="1"/>
</dbReference>
<dbReference type="Proteomes" id="UP000234778">
    <property type="component" value="Unassembled WGS sequence"/>
</dbReference>
<evidence type="ECO:0000256" key="8">
    <source>
        <dbReference type="ARBA" id="ARBA00023306"/>
    </source>
</evidence>
<dbReference type="Gene3D" id="3.40.1390.10">
    <property type="entry name" value="MurE/MurF, N-terminal domain"/>
    <property type="match status" value="1"/>
</dbReference>
<dbReference type="GO" id="GO:0051301">
    <property type="term" value="P:cell division"/>
    <property type="evidence" value="ECO:0007669"/>
    <property type="project" value="UniProtKB-KW"/>
</dbReference>
<dbReference type="InterPro" id="IPR005863">
    <property type="entry name" value="UDP-N-AcMur_synth"/>
</dbReference>
<evidence type="ECO:0000256" key="2">
    <source>
        <dbReference type="ARBA" id="ARBA00022598"/>
    </source>
</evidence>
<comment type="catalytic activity">
    <reaction evidence="10 11">
        <text>D-alanyl-D-alanine + UDP-N-acetyl-alpha-D-muramoyl-L-alanyl-gamma-D-glutamyl-meso-2,6-diaminopimelate + ATP = UDP-N-acetyl-alpha-D-muramoyl-L-alanyl-gamma-D-glutamyl-meso-2,6-diaminopimeloyl-D-alanyl-D-alanine + ADP + phosphate + H(+)</text>
        <dbReference type="Rhea" id="RHEA:28374"/>
        <dbReference type="ChEBI" id="CHEBI:15378"/>
        <dbReference type="ChEBI" id="CHEBI:30616"/>
        <dbReference type="ChEBI" id="CHEBI:43474"/>
        <dbReference type="ChEBI" id="CHEBI:57822"/>
        <dbReference type="ChEBI" id="CHEBI:61386"/>
        <dbReference type="ChEBI" id="CHEBI:83905"/>
        <dbReference type="ChEBI" id="CHEBI:456216"/>
        <dbReference type="EC" id="6.3.2.10"/>
    </reaction>
</comment>
<feature type="domain" description="Mur ligase C-terminal" evidence="13">
    <location>
        <begin position="353"/>
        <end position="478"/>
    </location>
</feature>
<dbReference type="Pfam" id="PF08245">
    <property type="entry name" value="Mur_ligase_M"/>
    <property type="match status" value="1"/>
</dbReference>
<evidence type="ECO:0000259" key="12">
    <source>
        <dbReference type="Pfam" id="PF01225"/>
    </source>
</evidence>
<comment type="function">
    <text evidence="10 11">Involved in cell wall formation. Catalyzes the final step in the synthesis of UDP-N-acetylmuramoyl-pentapeptide, the precursor of murein.</text>
</comment>
<evidence type="ECO:0000256" key="4">
    <source>
        <dbReference type="ARBA" id="ARBA00022741"/>
    </source>
</evidence>
<evidence type="ECO:0000256" key="9">
    <source>
        <dbReference type="ARBA" id="ARBA00023316"/>
    </source>
</evidence>
<comment type="similarity">
    <text evidence="10">Belongs to the MurCDEF family. MurF subfamily.</text>
</comment>
<feature type="binding site" evidence="10">
    <location>
        <begin position="142"/>
        <end position="148"/>
    </location>
    <ligand>
        <name>ATP</name>
        <dbReference type="ChEBI" id="CHEBI:30616"/>
    </ligand>
</feature>
<dbReference type="EC" id="6.3.2.10" evidence="10 11"/>
<dbReference type="GO" id="GO:0008766">
    <property type="term" value="F:UDP-N-acetylmuramoylalanyl-D-glutamyl-2,6-diaminopimelate-D-alanyl-D-alanine ligase activity"/>
    <property type="evidence" value="ECO:0007669"/>
    <property type="project" value="RHEA"/>
</dbReference>
<dbReference type="GO" id="GO:0009252">
    <property type="term" value="P:peptidoglycan biosynthetic process"/>
    <property type="evidence" value="ECO:0007669"/>
    <property type="project" value="UniProtKB-UniRule"/>
</dbReference>
<keyword evidence="3 10" id="KW-0132">Cell division</keyword>
<dbReference type="SUPFAM" id="SSF53244">
    <property type="entry name" value="MurD-like peptide ligases, peptide-binding domain"/>
    <property type="match status" value="1"/>
</dbReference>
<proteinExistence type="inferred from homology"/>
<feature type="domain" description="Mur ligase N-terminal catalytic" evidence="12">
    <location>
        <begin position="39"/>
        <end position="118"/>
    </location>
</feature>
<dbReference type="GO" id="GO:0005524">
    <property type="term" value="F:ATP binding"/>
    <property type="evidence" value="ECO:0007669"/>
    <property type="project" value="UniProtKB-UniRule"/>
</dbReference>
<dbReference type="InterPro" id="IPR036615">
    <property type="entry name" value="Mur_ligase_C_dom_sf"/>
</dbReference>
<dbReference type="GeneID" id="81708192"/>
<evidence type="ECO:0000259" key="13">
    <source>
        <dbReference type="Pfam" id="PF02875"/>
    </source>
</evidence>
<keyword evidence="2 10" id="KW-0436">Ligase</keyword>
<keyword evidence="6 10" id="KW-0133">Cell shape</keyword>
<dbReference type="PANTHER" id="PTHR43024:SF1">
    <property type="entry name" value="UDP-N-ACETYLMURAMOYL-TRIPEPTIDE--D-ALANYL-D-ALANINE LIGASE"/>
    <property type="match status" value="1"/>
</dbReference>
<evidence type="ECO:0000259" key="14">
    <source>
        <dbReference type="Pfam" id="PF08245"/>
    </source>
</evidence>
<dbReference type="GO" id="GO:0071555">
    <property type="term" value="P:cell wall organization"/>
    <property type="evidence" value="ECO:0007669"/>
    <property type="project" value="UniProtKB-KW"/>
</dbReference>
<dbReference type="PANTHER" id="PTHR43024">
    <property type="entry name" value="UDP-N-ACETYLMURAMOYL-TRIPEPTIDE--D-ALANYL-D-ALANINE LIGASE"/>
    <property type="match status" value="1"/>
</dbReference>
<dbReference type="NCBIfam" id="TIGR01143">
    <property type="entry name" value="murF"/>
    <property type="match status" value="1"/>
</dbReference>
<dbReference type="Pfam" id="PF02875">
    <property type="entry name" value="Mur_ligase_C"/>
    <property type="match status" value="1"/>
</dbReference>
<dbReference type="GO" id="GO:0005737">
    <property type="term" value="C:cytoplasm"/>
    <property type="evidence" value="ECO:0007669"/>
    <property type="project" value="UniProtKB-SubCell"/>
</dbReference>
<dbReference type="InterPro" id="IPR004101">
    <property type="entry name" value="Mur_ligase_C"/>
</dbReference>
<protein>
    <recommendedName>
        <fullName evidence="10 11">UDP-N-acetylmuramoyl-tripeptide--D-alanyl-D-alanine ligase</fullName>
        <ecNumber evidence="10 11">6.3.2.10</ecNumber>
    </recommendedName>
    <alternativeName>
        <fullName evidence="10">D-alanyl-D-alanine-adding enzyme</fullName>
    </alternativeName>
</protein>
<dbReference type="Gene3D" id="3.90.190.20">
    <property type="entry name" value="Mur ligase, C-terminal domain"/>
    <property type="match status" value="1"/>
</dbReference>
<dbReference type="GO" id="GO:0008360">
    <property type="term" value="P:regulation of cell shape"/>
    <property type="evidence" value="ECO:0007669"/>
    <property type="project" value="UniProtKB-KW"/>
</dbReference>
<dbReference type="RefSeq" id="WP_034237254.1">
    <property type="nucleotide sequence ID" value="NZ_CP136961.1"/>
</dbReference>
<dbReference type="Pfam" id="PF01225">
    <property type="entry name" value="Mur_ligase"/>
    <property type="match status" value="1"/>
</dbReference>
<evidence type="ECO:0000256" key="5">
    <source>
        <dbReference type="ARBA" id="ARBA00022840"/>
    </source>
</evidence>
<evidence type="ECO:0000313" key="15">
    <source>
        <dbReference type="EMBL" id="PKY98972.1"/>
    </source>
</evidence>
<dbReference type="HAMAP" id="MF_02019">
    <property type="entry name" value="MurF"/>
    <property type="match status" value="1"/>
</dbReference>
<evidence type="ECO:0000256" key="3">
    <source>
        <dbReference type="ARBA" id="ARBA00022618"/>
    </source>
</evidence>
<dbReference type="InterPro" id="IPR000713">
    <property type="entry name" value="Mur_ligase_N"/>
</dbReference>
<feature type="domain" description="Mur ligase central" evidence="14">
    <location>
        <begin position="141"/>
        <end position="330"/>
    </location>
</feature>
<dbReference type="SUPFAM" id="SSF53623">
    <property type="entry name" value="MurD-like peptide ligases, catalytic domain"/>
    <property type="match status" value="1"/>
</dbReference>
<evidence type="ECO:0000256" key="7">
    <source>
        <dbReference type="ARBA" id="ARBA00022984"/>
    </source>
</evidence>
<sequence>MSDRTLREIAAMTGGVLLAPGGDEAGGSLQAHDGVTRVTDVVTDSRQAAEGSLFVAIVGERTDGHRHVPQAAAAGARAALVSDVEAVRAAMAEAGRDPESLPLVIVPDTVAALGGLARSHLAQLREQASSRGETLSVVAMTGSVGKTTTKDLTRQILAAQAPTVAPVASFNNEIGLPLTVLRADHTTRYLVLEMGASGSGHIAYLTSIAPLDAAAVLMIGHAHMGGFGSVDGVARAKSEIVTGLLPTGVAVLNLDDPRSAAMRELAPGRVLTFSASGDPRADLRASAVELDEQAHAVLDLHLPGARPERLRLGLPGRHNVTNALAAAGLALAAGLDPSQVLQALAGAGLESPHRMDVRECGGVLVIDDSYNANIDSMTAALEALPALAGQRRRVVIISEMLELGSASHADHTRTGELAAAAGAQVLVTIGQGAAPAAQAARAAGVHTIELPDAQAAIELLDGGHSPLRPADAVLIKGSHGSGAWRVADHLTATDKED</sequence>
<dbReference type="GO" id="GO:0047480">
    <property type="term" value="F:UDP-N-acetylmuramoyl-tripeptide-D-alanyl-D-alanine ligase activity"/>
    <property type="evidence" value="ECO:0007669"/>
    <property type="project" value="UniProtKB-UniRule"/>
</dbReference>
<dbReference type="EMBL" id="PKHA01000003">
    <property type="protein sequence ID" value="PKY98972.1"/>
    <property type="molecule type" value="Genomic_DNA"/>
</dbReference>
<evidence type="ECO:0000256" key="1">
    <source>
        <dbReference type="ARBA" id="ARBA00022490"/>
    </source>
</evidence>
<evidence type="ECO:0000256" key="6">
    <source>
        <dbReference type="ARBA" id="ARBA00022960"/>
    </source>
</evidence>
<evidence type="ECO:0000256" key="11">
    <source>
        <dbReference type="RuleBase" id="RU004136"/>
    </source>
</evidence>
<comment type="subcellular location">
    <subcellularLocation>
        <location evidence="10 11">Cytoplasm</location>
    </subcellularLocation>
</comment>
<comment type="caution">
    <text evidence="15">The sequence shown here is derived from an EMBL/GenBank/DDBJ whole genome shotgun (WGS) entry which is preliminary data.</text>
</comment>
<dbReference type="Gene3D" id="3.40.1190.10">
    <property type="entry name" value="Mur-like, catalytic domain"/>
    <property type="match status" value="1"/>
</dbReference>
<reference evidence="15 16" key="1">
    <citation type="submission" date="2017-12" db="EMBL/GenBank/DDBJ databases">
        <title>Phylogenetic diversity of female urinary microbiome.</title>
        <authorList>
            <person name="Thomas-White K."/>
            <person name="Wolfe A.J."/>
        </authorList>
    </citation>
    <scope>NUCLEOTIDE SEQUENCE [LARGE SCALE GENOMIC DNA]</scope>
    <source>
        <strain evidence="15 16">UMB0319</strain>
    </source>
</reference>